<dbReference type="PANTHER" id="PTHR35936:SF19">
    <property type="entry name" value="AMINO-ACID-BINDING PROTEIN YXEM-RELATED"/>
    <property type="match status" value="1"/>
</dbReference>
<dbReference type="SUPFAM" id="SSF53850">
    <property type="entry name" value="Periplasmic binding protein-like II"/>
    <property type="match status" value="1"/>
</dbReference>
<dbReference type="GeneID" id="96779929"/>
<keyword evidence="1 2" id="KW-0732">Signal</keyword>
<evidence type="ECO:0000259" key="3">
    <source>
        <dbReference type="SMART" id="SM00062"/>
    </source>
</evidence>
<dbReference type="InterPro" id="IPR001638">
    <property type="entry name" value="Solute-binding_3/MltF_N"/>
</dbReference>
<dbReference type="Pfam" id="PF00497">
    <property type="entry name" value="SBP_bac_3"/>
    <property type="match status" value="1"/>
</dbReference>
<evidence type="ECO:0000256" key="1">
    <source>
        <dbReference type="ARBA" id="ARBA00022729"/>
    </source>
</evidence>
<dbReference type="Gene3D" id="3.40.190.10">
    <property type="entry name" value="Periplasmic binding protein-like II"/>
    <property type="match status" value="2"/>
</dbReference>
<protein>
    <submittedName>
        <fullName evidence="4">Transporter substrate-binding domain-containing protein</fullName>
    </submittedName>
</protein>
<proteinExistence type="predicted"/>
<feature type="signal peptide" evidence="2">
    <location>
        <begin position="1"/>
        <end position="24"/>
    </location>
</feature>
<keyword evidence="5" id="KW-1185">Reference proteome</keyword>
<evidence type="ECO:0000313" key="5">
    <source>
        <dbReference type="Proteomes" id="UP000433181"/>
    </source>
</evidence>
<reference evidence="4 5" key="1">
    <citation type="submission" date="2019-08" db="EMBL/GenBank/DDBJ databases">
        <title>In-depth cultivation of the pig gut microbiome towards novel bacterial diversity and tailored functional studies.</title>
        <authorList>
            <person name="Wylensek D."/>
            <person name="Hitch T.C.A."/>
            <person name="Clavel T."/>
        </authorList>
    </citation>
    <scope>NUCLEOTIDE SEQUENCE [LARGE SCALE GENOMIC DNA]</scope>
    <source>
        <strain evidence="4 5">WCA-693-APC-5D-A</strain>
    </source>
</reference>
<evidence type="ECO:0000256" key="2">
    <source>
        <dbReference type="SAM" id="SignalP"/>
    </source>
</evidence>
<name>A0A6I2UGS7_9FIRM</name>
<organism evidence="4 5">
    <name type="scientific">Anaerovibrio slackiae</name>
    <dbReference type="NCBI Taxonomy" id="2652309"/>
    <lineage>
        <taxon>Bacteria</taxon>
        <taxon>Bacillati</taxon>
        <taxon>Bacillota</taxon>
        <taxon>Negativicutes</taxon>
        <taxon>Selenomonadales</taxon>
        <taxon>Selenomonadaceae</taxon>
        <taxon>Anaerovibrio</taxon>
    </lineage>
</organism>
<gene>
    <name evidence="4" type="ORF">FYJ84_13425</name>
</gene>
<evidence type="ECO:0000313" key="4">
    <source>
        <dbReference type="EMBL" id="MSU09967.1"/>
    </source>
</evidence>
<sequence>MKSVFFRFFIAIAVLFSQVSLAYAGHLEDIAARGELLVGTTGDYRPMSYYNAETGEYEGIDAELAEILAKSLNVKLVYVPTTWPNLARDVQENKFDVALCGVSRIYERERTMALSKGYCVTGKTVLCCRDKAADYQSLEDINKPEVRIMLNPGGTNEKFVRSRLQNATVIMHEENAEIPGLIAAGEADVMITDTFEAVRYVHMNPALAAPLADKPFTVINKAALMQQGDQPWLNYVNFVLEELEADGTLPQLREKYLR</sequence>
<feature type="chain" id="PRO_5026177065" evidence="2">
    <location>
        <begin position="25"/>
        <end position="258"/>
    </location>
</feature>
<dbReference type="AlphaFoldDB" id="A0A6I2UGS7"/>
<accession>A0A6I2UGS7</accession>
<dbReference type="SMART" id="SM00062">
    <property type="entry name" value="PBPb"/>
    <property type="match status" value="1"/>
</dbReference>
<dbReference type="PANTHER" id="PTHR35936">
    <property type="entry name" value="MEMBRANE-BOUND LYTIC MUREIN TRANSGLYCOSYLASE F"/>
    <property type="match status" value="1"/>
</dbReference>
<dbReference type="EMBL" id="VUNR01000043">
    <property type="protein sequence ID" value="MSU09967.1"/>
    <property type="molecule type" value="Genomic_DNA"/>
</dbReference>
<feature type="domain" description="Solute-binding protein family 3/N-terminal" evidence="3">
    <location>
        <begin position="35"/>
        <end position="258"/>
    </location>
</feature>
<dbReference type="Proteomes" id="UP000433181">
    <property type="component" value="Unassembled WGS sequence"/>
</dbReference>
<comment type="caution">
    <text evidence="4">The sequence shown here is derived from an EMBL/GenBank/DDBJ whole genome shotgun (WGS) entry which is preliminary data.</text>
</comment>
<dbReference type="RefSeq" id="WP_154408131.1">
    <property type="nucleotide sequence ID" value="NZ_VUNR01000043.1"/>
</dbReference>